<accession>A0A9D4VQS8</accession>
<dbReference type="PANTHER" id="PTHR33070:SF129">
    <property type="entry name" value="DUF241 DOMAIN PROTEIN"/>
    <property type="match status" value="1"/>
</dbReference>
<dbReference type="Gramene" id="Psat07G0424700-T1">
    <property type="protein sequence ID" value="KAI5388483.1"/>
    <property type="gene ID" value="KIW84_074247"/>
</dbReference>
<dbReference type="Proteomes" id="UP001058974">
    <property type="component" value="Chromosome 7"/>
</dbReference>
<dbReference type="InterPro" id="IPR004320">
    <property type="entry name" value="BPS1_pln"/>
</dbReference>
<dbReference type="Pfam" id="PF03087">
    <property type="entry name" value="BPS1"/>
    <property type="match status" value="1"/>
</dbReference>
<keyword evidence="2" id="KW-1185">Reference proteome</keyword>
<proteinExistence type="predicted"/>
<gene>
    <name evidence="1" type="ORF">KIW84_074247</name>
</gene>
<dbReference type="GO" id="GO:0048367">
    <property type="term" value="P:shoot system development"/>
    <property type="evidence" value="ECO:0007669"/>
    <property type="project" value="InterPro"/>
</dbReference>
<comment type="caution">
    <text evidence="1">The sequence shown here is derived from an EMBL/GenBank/DDBJ whole genome shotgun (WGS) entry which is preliminary data.</text>
</comment>
<feature type="non-terminal residue" evidence="1">
    <location>
        <position position="256"/>
    </location>
</feature>
<feature type="non-terminal residue" evidence="1">
    <location>
        <position position="1"/>
    </location>
</feature>
<dbReference type="PANTHER" id="PTHR33070">
    <property type="entry name" value="OS06G0725500 PROTEIN"/>
    <property type="match status" value="1"/>
</dbReference>
<protein>
    <submittedName>
        <fullName evidence="1">Uncharacterized protein</fullName>
    </submittedName>
</protein>
<dbReference type="AlphaFoldDB" id="A0A9D4VQS8"/>
<evidence type="ECO:0000313" key="1">
    <source>
        <dbReference type="EMBL" id="KAI5388483.1"/>
    </source>
</evidence>
<dbReference type="GO" id="GO:0048364">
    <property type="term" value="P:root development"/>
    <property type="evidence" value="ECO:0007669"/>
    <property type="project" value="InterPro"/>
</dbReference>
<evidence type="ECO:0000313" key="2">
    <source>
        <dbReference type="Proteomes" id="UP001058974"/>
    </source>
</evidence>
<dbReference type="EMBL" id="JAMSHJ010000007">
    <property type="protein sequence ID" value="KAI5388483.1"/>
    <property type="molecule type" value="Genomic_DNA"/>
</dbReference>
<name>A0A9D4VQS8_PEA</name>
<organism evidence="1 2">
    <name type="scientific">Pisum sativum</name>
    <name type="common">Garden pea</name>
    <name type="synonym">Lathyrus oleraceus</name>
    <dbReference type="NCBI Taxonomy" id="3888"/>
    <lineage>
        <taxon>Eukaryota</taxon>
        <taxon>Viridiplantae</taxon>
        <taxon>Streptophyta</taxon>
        <taxon>Embryophyta</taxon>
        <taxon>Tracheophyta</taxon>
        <taxon>Spermatophyta</taxon>
        <taxon>Magnoliopsida</taxon>
        <taxon>eudicotyledons</taxon>
        <taxon>Gunneridae</taxon>
        <taxon>Pentapetalae</taxon>
        <taxon>rosids</taxon>
        <taxon>fabids</taxon>
        <taxon>Fabales</taxon>
        <taxon>Fabaceae</taxon>
        <taxon>Papilionoideae</taxon>
        <taxon>50 kb inversion clade</taxon>
        <taxon>NPAAA clade</taxon>
        <taxon>Hologalegina</taxon>
        <taxon>IRL clade</taxon>
        <taxon>Fabeae</taxon>
        <taxon>Lathyrus</taxon>
    </lineage>
</organism>
<reference evidence="1 2" key="1">
    <citation type="journal article" date="2022" name="Nat. Genet.">
        <title>Improved pea reference genome and pan-genome highlight genomic features and evolutionary characteristics.</title>
        <authorList>
            <person name="Yang T."/>
            <person name="Liu R."/>
            <person name="Luo Y."/>
            <person name="Hu S."/>
            <person name="Wang D."/>
            <person name="Wang C."/>
            <person name="Pandey M.K."/>
            <person name="Ge S."/>
            <person name="Xu Q."/>
            <person name="Li N."/>
            <person name="Li G."/>
            <person name="Huang Y."/>
            <person name="Saxena R.K."/>
            <person name="Ji Y."/>
            <person name="Li M."/>
            <person name="Yan X."/>
            <person name="He Y."/>
            <person name="Liu Y."/>
            <person name="Wang X."/>
            <person name="Xiang C."/>
            <person name="Varshney R.K."/>
            <person name="Ding H."/>
            <person name="Gao S."/>
            <person name="Zong X."/>
        </authorList>
    </citation>
    <scope>NUCLEOTIDE SEQUENCE [LARGE SCALE GENOMIC DNA]</scope>
    <source>
        <strain evidence="1 2">cv. Zhongwan 6</strain>
    </source>
</reference>
<sequence length="256" mass="29001">RSNSLPSTPHPFISQFEENLQRLKTSECASSESSSSICNKLNGMQELHDCIDKLLQLPIEQQTLAQECNEKCVDELLEGSLRILDICSIAKDCLLLSKENTHELQSVIRRKRGIETGFEVECVKYMALRKVMKKQIQKSLVNLKAIKLIASSSNNNNANNSSTMFRILKEAETVSISSLEHLLLFICDPKGHSNNRRWSAISKLMHSKRVVCDSQELDTNEFEKVDAALLSLISHKSLSTENYQSHMEDLEMCIQD</sequence>